<protein>
    <submittedName>
        <fullName evidence="2">DUF2812 domain-containing protein</fullName>
    </submittedName>
</protein>
<dbReference type="InterPro" id="IPR021359">
    <property type="entry name" value="DUF2812"/>
</dbReference>
<dbReference type="EMBL" id="JAENHN010000040">
    <property type="protein sequence ID" value="MBK1811789.1"/>
    <property type="molecule type" value="Genomic_DNA"/>
</dbReference>
<evidence type="ECO:0000313" key="2">
    <source>
        <dbReference type="EMBL" id="MBK1811789.1"/>
    </source>
</evidence>
<name>A0ABS1ER01_9CLOT</name>
<feature type="transmembrane region" description="Helical" evidence="1">
    <location>
        <begin position="231"/>
        <end position="252"/>
    </location>
</feature>
<feature type="transmembrane region" description="Helical" evidence="1">
    <location>
        <begin position="163"/>
        <end position="185"/>
    </location>
</feature>
<feature type="transmembrane region" description="Helical" evidence="1">
    <location>
        <begin position="264"/>
        <end position="286"/>
    </location>
</feature>
<gene>
    <name evidence="2" type="ORF">JHL18_14300</name>
</gene>
<keyword evidence="1" id="KW-1133">Transmembrane helix</keyword>
<dbReference type="RefSeq" id="WP_200270357.1">
    <property type="nucleotide sequence ID" value="NZ_JAENHN010000040.1"/>
</dbReference>
<keyword evidence="1" id="KW-0472">Membrane</keyword>
<proteinExistence type="predicted"/>
<comment type="caution">
    <text evidence="2">The sequence shown here is derived from an EMBL/GenBank/DDBJ whole genome shotgun (WGS) entry which is preliminary data.</text>
</comment>
<sequence length="430" mass="50012">MEINTKIKVFNFFPYECEAAEEYLNDMARNGWILKSMKGPILIFKRYKSNTVRYTVDVLHKVSEYDCKDSNEVLEYRDYCEAAGWKFVGQKGTVQIFYTEDSQNTLEIHTDEKEKFKSVFKASLYNALGQVALIGMWLFFIYMQLFASSTDYTLSSNLNVLTIVTFISLIIIFSIEVVSFVIWAVKTNHNLKISKSMKYNNYRQIRIKRSLPLACVLIMFVGMIYDTSEISVITMLIMISIPIIVALIIRLFINKKRYSKKVNIAITVLGLLISTFFVMTVIGGAIGRTIINRHINKSDNITELSLSDFGYKEAANANPYTSFNESILAKKSVYFSEDKEHNLSYTIFESKYPMIVDFNADRLVKMLNKIKFNVREYKSKLPNDVKVYEYNESKCFILVSKNKMIDTRNNFKDMDDDKFLNIVYDKLFKE</sequence>
<dbReference type="Pfam" id="PF11193">
    <property type="entry name" value="DUF2812"/>
    <property type="match status" value="1"/>
</dbReference>
<evidence type="ECO:0000313" key="3">
    <source>
        <dbReference type="Proteomes" id="UP000596739"/>
    </source>
</evidence>
<feature type="transmembrane region" description="Helical" evidence="1">
    <location>
        <begin position="123"/>
        <end position="143"/>
    </location>
</feature>
<feature type="transmembrane region" description="Helical" evidence="1">
    <location>
        <begin position="206"/>
        <end position="225"/>
    </location>
</feature>
<evidence type="ECO:0000256" key="1">
    <source>
        <dbReference type="SAM" id="Phobius"/>
    </source>
</evidence>
<keyword evidence="1" id="KW-0812">Transmembrane</keyword>
<organism evidence="2 3">
    <name type="scientific">Clostridium yunnanense</name>
    <dbReference type="NCBI Taxonomy" id="2800325"/>
    <lineage>
        <taxon>Bacteria</taxon>
        <taxon>Bacillati</taxon>
        <taxon>Bacillota</taxon>
        <taxon>Clostridia</taxon>
        <taxon>Eubacteriales</taxon>
        <taxon>Clostridiaceae</taxon>
        <taxon>Clostridium</taxon>
    </lineage>
</organism>
<accession>A0ABS1ER01</accession>
<reference evidence="3" key="1">
    <citation type="submission" date="2021-01" db="EMBL/GenBank/DDBJ databases">
        <title>Genome public.</title>
        <authorList>
            <person name="Liu C."/>
            <person name="Sun Q."/>
        </authorList>
    </citation>
    <scope>NUCLEOTIDE SEQUENCE [LARGE SCALE GENOMIC DNA]</scope>
    <source>
        <strain evidence="3">YIM B02505</strain>
    </source>
</reference>
<dbReference type="Proteomes" id="UP000596739">
    <property type="component" value="Unassembled WGS sequence"/>
</dbReference>
<keyword evidence="3" id="KW-1185">Reference proteome</keyword>